<proteinExistence type="predicted"/>
<keyword evidence="2" id="KW-1185">Reference proteome</keyword>
<dbReference type="Gene3D" id="1.20.58.320">
    <property type="entry name" value="TPR-like"/>
    <property type="match status" value="1"/>
</dbReference>
<dbReference type="InterPro" id="IPR010323">
    <property type="entry name" value="DUF924"/>
</dbReference>
<reference evidence="1 2" key="1">
    <citation type="submission" date="2007-06" db="EMBL/GenBank/DDBJ databases">
        <authorList>
            <person name="Shimkets L."/>
            <person name="Ferriera S."/>
            <person name="Johnson J."/>
            <person name="Kravitz S."/>
            <person name="Beeson K."/>
            <person name="Sutton G."/>
            <person name="Rogers Y.-H."/>
            <person name="Friedman R."/>
            <person name="Frazier M."/>
            <person name="Venter J.C."/>
        </authorList>
    </citation>
    <scope>NUCLEOTIDE SEQUENCE [LARGE SCALE GENOMIC DNA]</scope>
    <source>
        <strain evidence="1 2">SIR-1</strain>
    </source>
</reference>
<dbReference type="STRING" id="391625.PPSIR1_26383"/>
<dbReference type="Gene3D" id="1.25.40.10">
    <property type="entry name" value="Tetratricopeptide repeat domain"/>
    <property type="match status" value="1"/>
</dbReference>
<dbReference type="EMBL" id="ABCS01000048">
    <property type="protein sequence ID" value="EDM77312.1"/>
    <property type="molecule type" value="Genomic_DNA"/>
</dbReference>
<accession>A6G9Y7</accession>
<comment type="caution">
    <text evidence="1">The sequence shown here is derived from an EMBL/GenBank/DDBJ whole genome shotgun (WGS) entry which is preliminary data.</text>
</comment>
<gene>
    <name evidence="1" type="ORF">PPSIR1_26383</name>
</gene>
<dbReference type="InterPro" id="IPR011990">
    <property type="entry name" value="TPR-like_helical_dom_sf"/>
</dbReference>
<dbReference type="RefSeq" id="WP_006973529.1">
    <property type="nucleotide sequence ID" value="NZ_ABCS01000048.1"/>
</dbReference>
<evidence type="ECO:0000313" key="1">
    <source>
        <dbReference type="EMBL" id="EDM77312.1"/>
    </source>
</evidence>
<dbReference type="SUPFAM" id="SSF48452">
    <property type="entry name" value="TPR-like"/>
    <property type="match status" value="1"/>
</dbReference>
<name>A6G9Y7_9BACT</name>
<evidence type="ECO:0000313" key="2">
    <source>
        <dbReference type="Proteomes" id="UP000005801"/>
    </source>
</evidence>
<dbReference type="Pfam" id="PF06041">
    <property type="entry name" value="DUF924"/>
    <property type="match status" value="1"/>
</dbReference>
<dbReference type="AlphaFoldDB" id="A6G9Y7"/>
<dbReference type="Proteomes" id="UP000005801">
    <property type="component" value="Unassembled WGS sequence"/>
</dbReference>
<organism evidence="1 2">
    <name type="scientific">Plesiocystis pacifica SIR-1</name>
    <dbReference type="NCBI Taxonomy" id="391625"/>
    <lineage>
        <taxon>Bacteria</taxon>
        <taxon>Pseudomonadati</taxon>
        <taxon>Myxococcota</taxon>
        <taxon>Polyangia</taxon>
        <taxon>Nannocystales</taxon>
        <taxon>Nannocystaceae</taxon>
        <taxon>Plesiocystis</taxon>
    </lineage>
</organism>
<dbReference type="eggNOG" id="COG3803">
    <property type="taxonomic scope" value="Bacteria"/>
</dbReference>
<evidence type="ECO:0008006" key="3">
    <source>
        <dbReference type="Google" id="ProtNLM"/>
    </source>
</evidence>
<dbReference type="OrthoDB" id="7593450at2"/>
<protein>
    <recommendedName>
        <fullName evidence="3">DUF924 domain-containing protein</fullName>
    </recommendedName>
</protein>
<sequence>MQAESQQLQLHPEPDWRELHGYWFGSIEDSQAYMDGRLPIWFFADAQADATIRARFLPWLEAAASAGELDTLEALLPSWFEGPRALLSLVLLFDQVPRNAFRGQAQAFAYDGLGLQIAERLFAEGHADALAPIERFFAELPFQHREELGHQRRQRAAIEALAARAPAGHQRFFGVAVDMAQRHEQAIERFGRFPHRNVILGRTSAAAELRFLEDPRNHF</sequence>